<dbReference type="OrthoDB" id="9774737at2"/>
<accession>A0A0Q2HFE9</accession>
<dbReference type="SUPFAM" id="SSF111331">
    <property type="entry name" value="NAD kinase/diacylglycerol kinase-like"/>
    <property type="match status" value="1"/>
</dbReference>
<dbReference type="RefSeq" id="WP_002776381.1">
    <property type="nucleotide sequence ID" value="NZ_AANHVQ020000007.1"/>
</dbReference>
<dbReference type="InterPro" id="IPR017438">
    <property type="entry name" value="ATP-NAD_kinase_N"/>
</dbReference>
<dbReference type="NCBIfam" id="NF010679">
    <property type="entry name" value="PRK14077.1"/>
    <property type="match status" value="1"/>
</dbReference>
<evidence type="ECO:0000313" key="16">
    <source>
        <dbReference type="Proteomes" id="UP000365807"/>
    </source>
</evidence>
<evidence type="ECO:0000313" key="12">
    <source>
        <dbReference type="EMBL" id="EAL6850317.1"/>
    </source>
</evidence>
<comment type="cofactor">
    <cofactor evidence="6">
        <name>a divalent metal cation</name>
        <dbReference type="ChEBI" id="CHEBI:60240"/>
    </cofactor>
</comment>
<dbReference type="EMBL" id="AACDUL010000007">
    <property type="protein sequence ID" value="EAK1509632.1"/>
    <property type="molecule type" value="Genomic_DNA"/>
</dbReference>
<dbReference type="GeneID" id="66544373"/>
<comment type="function">
    <text evidence="6">Involved in the regulation of the intracellular balance of NAD and NADP, and is a key enzyme in the biosynthesis of NADP. Catalyzes specifically the phosphorylation on 2'-hydroxyl of the adenosine moiety of NAD to yield NADP.</text>
</comment>
<dbReference type="GO" id="GO:0005524">
    <property type="term" value="F:ATP binding"/>
    <property type="evidence" value="ECO:0007669"/>
    <property type="project" value="UniProtKB-KW"/>
</dbReference>
<dbReference type="Gene3D" id="2.60.200.30">
    <property type="entry name" value="Probable inorganic polyphosphate/atp-NAD kinase, domain 2"/>
    <property type="match status" value="1"/>
</dbReference>
<keyword evidence="2 6" id="KW-0418">Kinase</keyword>
<comment type="similarity">
    <text evidence="6">Belongs to the NAD kinase family.</text>
</comment>
<dbReference type="Pfam" id="PF01513">
    <property type="entry name" value="NAD_kinase"/>
    <property type="match status" value="1"/>
</dbReference>
<dbReference type="InterPro" id="IPR002504">
    <property type="entry name" value="NADK"/>
</dbReference>
<evidence type="ECO:0000313" key="20">
    <source>
        <dbReference type="Proteomes" id="UP000557830"/>
    </source>
</evidence>
<dbReference type="Proteomes" id="UP000365807">
    <property type="component" value="Unassembled WGS sequence"/>
</dbReference>
<comment type="caution">
    <text evidence="7">The sequence shown here is derived from an EMBL/GenBank/DDBJ whole genome shotgun (WGS) entry which is preliminary data.</text>
</comment>
<dbReference type="EMBL" id="AACQHW010000002">
    <property type="protein sequence ID" value="EAL6850317.1"/>
    <property type="molecule type" value="Genomic_DNA"/>
</dbReference>
<dbReference type="Proteomes" id="UP000361993">
    <property type="component" value="Unassembled WGS sequence"/>
</dbReference>
<dbReference type="HAMAP" id="MF_00361">
    <property type="entry name" value="NAD_kinase"/>
    <property type="match status" value="1"/>
</dbReference>
<dbReference type="InterPro" id="IPR017437">
    <property type="entry name" value="ATP-NAD_kinase_PpnK-typ_C"/>
</dbReference>
<name>A0A0Q2HFE9_CAMCO</name>
<dbReference type="GO" id="GO:0003951">
    <property type="term" value="F:NAD+ kinase activity"/>
    <property type="evidence" value="ECO:0007669"/>
    <property type="project" value="UniProtKB-UniRule"/>
</dbReference>
<dbReference type="GO" id="GO:0046872">
    <property type="term" value="F:metal ion binding"/>
    <property type="evidence" value="ECO:0007669"/>
    <property type="project" value="UniProtKB-UniRule"/>
</dbReference>
<dbReference type="PANTHER" id="PTHR20275">
    <property type="entry name" value="NAD KINASE"/>
    <property type="match status" value="1"/>
</dbReference>
<dbReference type="EMBL" id="AACGUZ010000008">
    <property type="protein sequence ID" value="EAK5103775.1"/>
    <property type="molecule type" value="Genomic_DNA"/>
</dbReference>
<feature type="binding site" evidence="6">
    <location>
        <position position="244"/>
    </location>
    <ligand>
        <name>NAD(+)</name>
        <dbReference type="ChEBI" id="CHEBI:57540"/>
    </ligand>
</feature>
<reference evidence="18 20" key="2">
    <citation type="submission" date="2018-05" db="EMBL/GenBank/DDBJ databases">
        <authorList>
            <consortium name="NARMS: The National Antimicrobial Resistance Monitoring System"/>
        </authorList>
    </citation>
    <scope>NUCLEOTIDE SEQUENCE [LARGE SCALE GENOMIC DNA]</scope>
    <source>
        <strain evidence="13 19">CVM N17C171</strain>
        <strain evidence="12 14">CVM N17C548</strain>
        <strain evidence="10 16">FSIS11807978</strain>
        <strain evidence="7 20">FSIS1609200</strain>
        <strain evidence="11 18">FSIS1711007</strain>
    </source>
</reference>
<feature type="binding site" evidence="6">
    <location>
        <begin position="189"/>
        <end position="194"/>
    </location>
    <ligand>
        <name>NAD(+)</name>
        <dbReference type="ChEBI" id="CHEBI:57540"/>
    </ligand>
</feature>
<dbReference type="EMBL" id="AACGFG010000004">
    <property type="protein sequence ID" value="EAK4358050.1"/>
    <property type="molecule type" value="Genomic_DNA"/>
</dbReference>
<evidence type="ECO:0000256" key="2">
    <source>
        <dbReference type="ARBA" id="ARBA00022777"/>
    </source>
</evidence>
<dbReference type="KEGG" id="ccoo:ATE51_02310"/>
<evidence type="ECO:0000313" key="17">
    <source>
        <dbReference type="Proteomes" id="UP000382436"/>
    </source>
</evidence>
<evidence type="ECO:0000256" key="4">
    <source>
        <dbReference type="ARBA" id="ARBA00023027"/>
    </source>
</evidence>
<dbReference type="Proteomes" id="UP000557830">
    <property type="component" value="Unassembled WGS sequence"/>
</dbReference>
<evidence type="ECO:0000313" key="11">
    <source>
        <dbReference type="EMBL" id="EAK5103775.1"/>
    </source>
</evidence>
<feature type="binding site" evidence="6">
    <location>
        <position position="178"/>
    </location>
    <ligand>
        <name>NAD(+)</name>
        <dbReference type="ChEBI" id="CHEBI:57540"/>
    </ligand>
</feature>
<dbReference type="EC" id="2.7.1.23" evidence="6"/>
<evidence type="ECO:0000313" key="15">
    <source>
        <dbReference type="Proteomes" id="UP000361993"/>
    </source>
</evidence>
<feature type="binding site" evidence="6">
    <location>
        <position position="186"/>
    </location>
    <ligand>
        <name>NAD(+)</name>
        <dbReference type="ChEBI" id="CHEBI:57540"/>
    </ligand>
</feature>
<comment type="caution">
    <text evidence="6">Lacks conserved residue(s) required for the propagation of feature annotation.</text>
</comment>
<protein>
    <recommendedName>
        <fullName evidence="6">NAD kinase</fullName>
        <ecNumber evidence="6">2.7.1.23</ecNumber>
    </recommendedName>
    <alternativeName>
        <fullName evidence="6">ATP-dependent NAD kinase</fullName>
    </alternativeName>
</protein>
<dbReference type="AlphaFoldDB" id="A0A0Q2HFE9"/>
<keyword evidence="1 6" id="KW-0808">Transferase</keyword>
<proteinExistence type="inferred from homology"/>
<evidence type="ECO:0000256" key="6">
    <source>
        <dbReference type="HAMAP-Rule" id="MF_00361"/>
    </source>
</evidence>
<dbReference type="PANTHER" id="PTHR20275:SF0">
    <property type="entry name" value="NAD KINASE"/>
    <property type="match status" value="1"/>
</dbReference>
<evidence type="ECO:0000256" key="1">
    <source>
        <dbReference type="ARBA" id="ARBA00022679"/>
    </source>
</evidence>
<dbReference type="EMBL" id="AABUYW010000008">
    <property type="protein sequence ID" value="EAJ1077073.1"/>
    <property type="molecule type" value="Genomic_DNA"/>
</dbReference>
<dbReference type="Proteomes" id="UP000352088">
    <property type="component" value="Unassembled WGS sequence"/>
</dbReference>
<sequence>MQNKIDYKNIKKIGLAARPNSNLDKEILILKEILEKKGVELLLYKESSEIVKLPKYDLDTLFELSDFVISLGGDGTLISLCRKACEYNKAVLGIHAGHLGFLTDFKVDEAEVFFEAFFRGEFRVENPFLLSIILESNDGQIMQKFAFNDVVISKDRKASMAHIEVFRKAKKFNEYFGDGLIVATPAGSTAYNLSANGPIVYTLAQAFILTPVCSHSLTQRPIVLPKGFDLEIGAKDCIFSIDGQENYKMNDFKSVKVGLSDKSVALIHPKNRDYFQILREKLNWGH</sequence>
<keyword evidence="4 6" id="KW-0520">NAD</keyword>
<reference evidence="9 15" key="1">
    <citation type="submission" date="2018-05" db="EMBL/GenBank/DDBJ databases">
        <authorList>
            <consortium name="GenomeTrakr network: Whole genome sequencing for foodborne pathogen traceback"/>
        </authorList>
    </citation>
    <scope>NUCLEOTIDE SEQUENCE [LARGE SCALE GENOMIC DNA]</scope>
    <source>
        <strain evidence="9 15">NC_C6016</strain>
    </source>
</reference>
<evidence type="ECO:0000256" key="5">
    <source>
        <dbReference type="ARBA" id="ARBA00047925"/>
    </source>
</evidence>
<dbReference type="STRING" id="195.ATE51_02310"/>
<evidence type="ECO:0000313" key="9">
    <source>
        <dbReference type="EMBL" id="EAK1509632.1"/>
    </source>
</evidence>
<dbReference type="EMBL" id="AACBVJ010000009">
    <property type="protein sequence ID" value="EAJ9197659.1"/>
    <property type="molecule type" value="Genomic_DNA"/>
</dbReference>
<comment type="subcellular location">
    <subcellularLocation>
        <location evidence="6">Cytoplasm</location>
    </subcellularLocation>
</comment>
<dbReference type="Proteomes" id="UP000409545">
    <property type="component" value="Unassembled WGS sequence"/>
</dbReference>
<dbReference type="Proteomes" id="UP000411403">
    <property type="component" value="Unassembled WGS sequence"/>
</dbReference>
<evidence type="ECO:0000256" key="3">
    <source>
        <dbReference type="ARBA" id="ARBA00022857"/>
    </source>
</evidence>
<feature type="binding site" evidence="6">
    <location>
        <begin position="148"/>
        <end position="149"/>
    </location>
    <ligand>
        <name>NAD(+)</name>
        <dbReference type="ChEBI" id="CHEBI:57540"/>
    </ligand>
</feature>
<organism evidence="7 20">
    <name type="scientific">Campylobacter coli</name>
    <dbReference type="NCBI Taxonomy" id="195"/>
    <lineage>
        <taxon>Bacteria</taxon>
        <taxon>Pseudomonadati</taxon>
        <taxon>Campylobacterota</taxon>
        <taxon>Epsilonproteobacteria</taxon>
        <taxon>Campylobacterales</taxon>
        <taxon>Campylobacteraceae</taxon>
        <taxon>Campylobacter</taxon>
    </lineage>
</organism>
<keyword evidence="3 6" id="KW-0521">NADP</keyword>
<keyword evidence="6" id="KW-0067">ATP-binding</keyword>
<dbReference type="GO" id="GO:0005737">
    <property type="term" value="C:cytoplasm"/>
    <property type="evidence" value="ECO:0007669"/>
    <property type="project" value="UniProtKB-SubCell"/>
</dbReference>
<keyword evidence="6" id="KW-0547">Nucleotide-binding</keyword>
<evidence type="ECO:0000313" key="10">
    <source>
        <dbReference type="EMBL" id="EAK4358050.1"/>
    </source>
</evidence>
<evidence type="ECO:0000313" key="13">
    <source>
        <dbReference type="EMBL" id="EAL9204051.1"/>
    </source>
</evidence>
<dbReference type="EMBL" id="AACSIE010000002">
    <property type="protein sequence ID" value="EAL9204051.1"/>
    <property type="molecule type" value="Genomic_DNA"/>
</dbReference>
<dbReference type="InterPro" id="IPR016064">
    <property type="entry name" value="NAD/diacylglycerol_kinase_sf"/>
</dbReference>
<dbReference type="KEGG" id="ccof:VC76_03220"/>
<evidence type="ECO:0000313" key="8">
    <source>
        <dbReference type="EMBL" id="EAJ9197659.1"/>
    </source>
</evidence>
<feature type="active site" description="Proton acceptor" evidence="6">
    <location>
        <position position="74"/>
    </location>
</feature>
<dbReference type="GO" id="GO:0051287">
    <property type="term" value="F:NAD binding"/>
    <property type="evidence" value="ECO:0007669"/>
    <property type="project" value="UniProtKB-ARBA"/>
</dbReference>
<comment type="catalytic activity">
    <reaction evidence="5 6">
        <text>NAD(+) + ATP = ADP + NADP(+) + H(+)</text>
        <dbReference type="Rhea" id="RHEA:18629"/>
        <dbReference type="ChEBI" id="CHEBI:15378"/>
        <dbReference type="ChEBI" id="CHEBI:30616"/>
        <dbReference type="ChEBI" id="CHEBI:57540"/>
        <dbReference type="ChEBI" id="CHEBI:58349"/>
        <dbReference type="ChEBI" id="CHEBI:456216"/>
        <dbReference type="EC" id="2.7.1.23"/>
    </reaction>
</comment>
<gene>
    <name evidence="6" type="primary">nadK</name>
    <name evidence="11" type="ORF">B9Q54_05770</name>
    <name evidence="7" type="ORF">BU953_05555</name>
    <name evidence="8" type="ORF">BZ274_05640</name>
    <name evidence="10" type="ORF">C6T04_03760</name>
    <name evidence="9" type="ORF">CJD00_05055</name>
    <name evidence="12" type="ORF">DSX26_02390</name>
    <name evidence="13" type="ORF">DYU70_02585</name>
</gene>
<evidence type="ECO:0000313" key="18">
    <source>
        <dbReference type="Proteomes" id="UP000409545"/>
    </source>
</evidence>
<evidence type="ECO:0000313" key="7">
    <source>
        <dbReference type="EMBL" id="EAJ1077073.1"/>
    </source>
</evidence>
<evidence type="ECO:0000313" key="19">
    <source>
        <dbReference type="Proteomes" id="UP000411403"/>
    </source>
</evidence>
<dbReference type="eggNOG" id="COG0061">
    <property type="taxonomic scope" value="Bacteria"/>
</dbReference>
<dbReference type="Pfam" id="PF20143">
    <property type="entry name" value="NAD_kinase_C"/>
    <property type="match status" value="1"/>
</dbReference>
<reference evidence="8 17" key="3">
    <citation type="submission" date="2018-05" db="EMBL/GenBank/DDBJ databases">
        <authorList>
            <consortium name="PulseNet: The National Subtyping Network for Foodborne Disease Surveillance"/>
            <person name="Tarr C.L."/>
            <person name="Trees E."/>
            <person name="Katz L.S."/>
            <person name="Carleton-Romer H.A."/>
            <person name="Stroika S."/>
            <person name="Kucerova Z."/>
            <person name="Roache K.F."/>
            <person name="Sabol A.L."/>
            <person name="Besser J."/>
            <person name="Gerner-Smidt P."/>
        </authorList>
    </citation>
    <scope>NUCLEOTIDE SEQUENCE [LARGE SCALE GENOMIC DNA]</scope>
    <source>
        <strain evidence="8 17">PNUSAC001435</strain>
    </source>
</reference>
<dbReference type="Proteomes" id="UP000382436">
    <property type="component" value="Unassembled WGS sequence"/>
</dbReference>
<feature type="binding site" evidence="6">
    <location>
        <begin position="74"/>
        <end position="75"/>
    </location>
    <ligand>
        <name>NAD(+)</name>
        <dbReference type="ChEBI" id="CHEBI:57540"/>
    </ligand>
</feature>
<dbReference type="GO" id="GO:0019674">
    <property type="term" value="P:NAD+ metabolic process"/>
    <property type="evidence" value="ECO:0007669"/>
    <property type="project" value="InterPro"/>
</dbReference>
<keyword evidence="6" id="KW-0963">Cytoplasm</keyword>
<dbReference type="Gene3D" id="3.40.50.10330">
    <property type="entry name" value="Probable inorganic polyphosphate/atp-NAD kinase, domain 1"/>
    <property type="match status" value="1"/>
</dbReference>
<dbReference type="GO" id="GO:0006741">
    <property type="term" value="P:NADP+ biosynthetic process"/>
    <property type="evidence" value="ECO:0007669"/>
    <property type="project" value="UniProtKB-UniRule"/>
</dbReference>
<evidence type="ECO:0000313" key="14">
    <source>
        <dbReference type="Proteomes" id="UP000352088"/>
    </source>
</evidence>